<dbReference type="AlphaFoldDB" id="A0A059D1J7"/>
<evidence type="ECO:0000313" key="2">
    <source>
        <dbReference type="EMBL" id="KCW84301.1"/>
    </source>
</evidence>
<evidence type="ECO:0000259" key="1">
    <source>
        <dbReference type="Pfam" id="PF01738"/>
    </source>
</evidence>
<dbReference type="eggNOG" id="KOG3043">
    <property type="taxonomic scope" value="Eukaryota"/>
</dbReference>
<feature type="domain" description="Dienelactone hydrolase" evidence="1">
    <location>
        <begin position="86"/>
        <end position="291"/>
    </location>
</feature>
<dbReference type="STRING" id="71139.A0A059D1J7"/>
<sequence>MEALLEWNRSTFVNVSLAASLALFFSSSFSSYISTSASPSPLVNCRSSEGRKFLFKAMSGPQCCENPPTLDPSCGAGHVEQLCGLNTYIVGSQDSKLAILLLSDIFGYEAPNFRKIADKVAAAGFYVVVPDYFNGDTFVLDNPERPLMVWMKDHGTDKGFEDTKPIIQALKSKGISKIGAAGFCWGAKVATELAKCELIQAAVMLHPAFVTLDDIKGVKVPTAVLAAENDHLTPLELVKQFEEELAAKPEVDGFVKIYPKTSHGWTTRYKAEDEAAAMEAHSDMIQWVVKYVK</sequence>
<dbReference type="InterPro" id="IPR029058">
    <property type="entry name" value="AB_hydrolase_fold"/>
</dbReference>
<dbReference type="InParanoid" id="A0A059D1J7"/>
<dbReference type="OMA" id="YSGTTHG"/>
<dbReference type="GO" id="GO:0016787">
    <property type="term" value="F:hydrolase activity"/>
    <property type="evidence" value="ECO:0007669"/>
    <property type="project" value="InterPro"/>
</dbReference>
<reference evidence="2" key="1">
    <citation type="submission" date="2013-07" db="EMBL/GenBank/DDBJ databases">
        <title>The genome of Eucalyptus grandis.</title>
        <authorList>
            <person name="Schmutz J."/>
            <person name="Hayes R."/>
            <person name="Myburg A."/>
            <person name="Tuskan G."/>
            <person name="Grattapaglia D."/>
            <person name="Rokhsar D.S."/>
        </authorList>
    </citation>
    <scope>NUCLEOTIDE SEQUENCE</scope>
    <source>
        <tissue evidence="2">Leaf extractions</tissue>
    </source>
</reference>
<dbReference type="PANTHER" id="PTHR17630">
    <property type="entry name" value="DIENELACTONE HYDROLASE"/>
    <property type="match status" value="1"/>
</dbReference>
<dbReference type="Gene3D" id="3.40.50.1820">
    <property type="entry name" value="alpha/beta hydrolase"/>
    <property type="match status" value="1"/>
</dbReference>
<dbReference type="PANTHER" id="PTHR17630:SF97">
    <property type="entry name" value="ENDO-1,31,4-BETA-D-GLUCANASE-LIKE"/>
    <property type="match status" value="1"/>
</dbReference>
<dbReference type="EMBL" id="KK198754">
    <property type="protein sequence ID" value="KCW84301.1"/>
    <property type="molecule type" value="Genomic_DNA"/>
</dbReference>
<protein>
    <recommendedName>
        <fullName evidence="1">Dienelactone hydrolase domain-containing protein</fullName>
    </recommendedName>
</protein>
<name>A0A059D1J7_EUCGR</name>
<gene>
    <name evidence="2" type="ORF">EUGRSUZ_B01152</name>
</gene>
<dbReference type="InterPro" id="IPR002925">
    <property type="entry name" value="Dienelactn_hydro"/>
</dbReference>
<accession>A0A059D1J7</accession>
<dbReference type="Gramene" id="KCW84301">
    <property type="protein sequence ID" value="KCW84301"/>
    <property type="gene ID" value="EUGRSUZ_B01152"/>
</dbReference>
<proteinExistence type="predicted"/>
<dbReference type="Pfam" id="PF01738">
    <property type="entry name" value="DLH"/>
    <property type="match status" value="1"/>
</dbReference>
<dbReference type="SUPFAM" id="SSF53474">
    <property type="entry name" value="alpha/beta-Hydrolases"/>
    <property type="match status" value="1"/>
</dbReference>
<organism evidence="2">
    <name type="scientific">Eucalyptus grandis</name>
    <name type="common">Flooded gum</name>
    <dbReference type="NCBI Taxonomy" id="71139"/>
    <lineage>
        <taxon>Eukaryota</taxon>
        <taxon>Viridiplantae</taxon>
        <taxon>Streptophyta</taxon>
        <taxon>Embryophyta</taxon>
        <taxon>Tracheophyta</taxon>
        <taxon>Spermatophyta</taxon>
        <taxon>Magnoliopsida</taxon>
        <taxon>eudicotyledons</taxon>
        <taxon>Gunneridae</taxon>
        <taxon>Pentapetalae</taxon>
        <taxon>rosids</taxon>
        <taxon>malvids</taxon>
        <taxon>Myrtales</taxon>
        <taxon>Myrtaceae</taxon>
        <taxon>Myrtoideae</taxon>
        <taxon>Eucalypteae</taxon>
        <taxon>Eucalyptus</taxon>
    </lineage>
</organism>